<evidence type="ECO:0000256" key="1">
    <source>
        <dbReference type="SAM" id="MobiDB-lite"/>
    </source>
</evidence>
<dbReference type="AlphaFoldDB" id="A0A5M3M9H8"/>
<dbReference type="KEGG" id="cput:CONPUDRAFT_77193"/>
<protein>
    <submittedName>
        <fullName evidence="2">Uncharacterized protein</fullName>
    </submittedName>
</protein>
<dbReference type="EMBL" id="JH711588">
    <property type="protein sequence ID" value="EIW75514.1"/>
    <property type="molecule type" value="Genomic_DNA"/>
</dbReference>
<keyword evidence="3" id="KW-1185">Reference proteome</keyword>
<evidence type="ECO:0000313" key="2">
    <source>
        <dbReference type="EMBL" id="EIW75514.1"/>
    </source>
</evidence>
<evidence type="ECO:0000313" key="3">
    <source>
        <dbReference type="Proteomes" id="UP000053558"/>
    </source>
</evidence>
<comment type="caution">
    <text evidence="2">The sequence shown here is derived from an EMBL/GenBank/DDBJ whole genome shotgun (WGS) entry which is preliminary data.</text>
</comment>
<feature type="region of interest" description="Disordered" evidence="1">
    <location>
        <begin position="202"/>
        <end position="231"/>
    </location>
</feature>
<dbReference type="RefSeq" id="XP_007774230.1">
    <property type="nucleotide sequence ID" value="XM_007776040.1"/>
</dbReference>
<dbReference type="GeneID" id="19209585"/>
<feature type="region of interest" description="Disordered" evidence="1">
    <location>
        <begin position="30"/>
        <end position="179"/>
    </location>
</feature>
<sequence length="353" mass="37227">MSSSGNRGRLRLPPGTTVYTIKGVRVGQIGMQSQDNSDNFDLDDAANRYTAGRPENTPMDYSMDAQASAFDDSPFTSLQVRQPSASSTSPAPAPPTPFSDIGAFASPFTPLMGGNPPVSTSPAPSPFAPLMGGGHPTSQTAETSPFVGGSHHAESDRSSPFAPLMRQPQAHGAYGDHAGGVLGAGPRSASFAFRSGSAHAGQYGQGAAYTDESEDAEKSTASGANSSIDAENVGTDQWDDEAFVAMKKTKLVRSWRNATMVELLQSEMGTAVDEILSDFFEVLVRKSLPSGVRAKITNVQETAHLVRVNLQAAQHDLDRLFPTLSTDIKARKMDAKALSRVGGLLTLHAINAD</sequence>
<reference evidence="3" key="1">
    <citation type="journal article" date="2012" name="Science">
        <title>The Paleozoic origin of enzymatic lignin decomposition reconstructed from 31 fungal genomes.</title>
        <authorList>
            <person name="Floudas D."/>
            <person name="Binder M."/>
            <person name="Riley R."/>
            <person name="Barry K."/>
            <person name="Blanchette R.A."/>
            <person name="Henrissat B."/>
            <person name="Martinez A.T."/>
            <person name="Otillar R."/>
            <person name="Spatafora J.W."/>
            <person name="Yadav J.S."/>
            <person name="Aerts A."/>
            <person name="Benoit I."/>
            <person name="Boyd A."/>
            <person name="Carlson A."/>
            <person name="Copeland A."/>
            <person name="Coutinho P.M."/>
            <person name="de Vries R.P."/>
            <person name="Ferreira P."/>
            <person name="Findley K."/>
            <person name="Foster B."/>
            <person name="Gaskell J."/>
            <person name="Glotzer D."/>
            <person name="Gorecki P."/>
            <person name="Heitman J."/>
            <person name="Hesse C."/>
            <person name="Hori C."/>
            <person name="Igarashi K."/>
            <person name="Jurgens J.A."/>
            <person name="Kallen N."/>
            <person name="Kersten P."/>
            <person name="Kohler A."/>
            <person name="Kuees U."/>
            <person name="Kumar T.K.A."/>
            <person name="Kuo A."/>
            <person name="LaButti K."/>
            <person name="Larrondo L.F."/>
            <person name="Lindquist E."/>
            <person name="Ling A."/>
            <person name="Lombard V."/>
            <person name="Lucas S."/>
            <person name="Lundell T."/>
            <person name="Martin R."/>
            <person name="McLaughlin D.J."/>
            <person name="Morgenstern I."/>
            <person name="Morin E."/>
            <person name="Murat C."/>
            <person name="Nagy L.G."/>
            <person name="Nolan M."/>
            <person name="Ohm R.A."/>
            <person name="Patyshakuliyeva A."/>
            <person name="Rokas A."/>
            <person name="Ruiz-Duenas F.J."/>
            <person name="Sabat G."/>
            <person name="Salamov A."/>
            <person name="Samejima M."/>
            <person name="Schmutz J."/>
            <person name="Slot J.C."/>
            <person name="St John F."/>
            <person name="Stenlid J."/>
            <person name="Sun H."/>
            <person name="Sun S."/>
            <person name="Syed K."/>
            <person name="Tsang A."/>
            <person name="Wiebenga A."/>
            <person name="Young D."/>
            <person name="Pisabarro A."/>
            <person name="Eastwood D.C."/>
            <person name="Martin F."/>
            <person name="Cullen D."/>
            <person name="Grigoriev I.V."/>
            <person name="Hibbett D.S."/>
        </authorList>
    </citation>
    <scope>NUCLEOTIDE SEQUENCE [LARGE SCALE GENOMIC DNA]</scope>
    <source>
        <strain evidence="3">RWD-64-598 SS2</strain>
    </source>
</reference>
<proteinExistence type="predicted"/>
<feature type="compositionally biased region" description="Polar residues" evidence="1">
    <location>
        <begin position="219"/>
        <end position="229"/>
    </location>
</feature>
<gene>
    <name evidence="2" type="ORF">CONPUDRAFT_77193</name>
</gene>
<organism evidence="2 3">
    <name type="scientific">Coniophora puteana (strain RWD-64-598)</name>
    <name type="common">Brown rot fungus</name>
    <dbReference type="NCBI Taxonomy" id="741705"/>
    <lineage>
        <taxon>Eukaryota</taxon>
        <taxon>Fungi</taxon>
        <taxon>Dikarya</taxon>
        <taxon>Basidiomycota</taxon>
        <taxon>Agaricomycotina</taxon>
        <taxon>Agaricomycetes</taxon>
        <taxon>Agaricomycetidae</taxon>
        <taxon>Boletales</taxon>
        <taxon>Coniophorineae</taxon>
        <taxon>Coniophoraceae</taxon>
        <taxon>Coniophora</taxon>
    </lineage>
</organism>
<accession>A0A5M3M9H8</accession>
<dbReference type="Proteomes" id="UP000053558">
    <property type="component" value="Unassembled WGS sequence"/>
</dbReference>
<name>A0A5M3M9H8_CONPW</name>